<evidence type="ECO:0000256" key="7">
    <source>
        <dbReference type="RuleBase" id="RU003956"/>
    </source>
</evidence>
<keyword evidence="10" id="KW-1185">Reference proteome</keyword>
<dbReference type="AlphaFoldDB" id="A0A212TK82"/>
<comment type="cofactor">
    <cofactor evidence="6">
        <name>Zn(2+)</name>
        <dbReference type="ChEBI" id="CHEBI:29105"/>
    </cofactor>
    <text evidence="6">Binds 1 zinc ion per subunit.</text>
</comment>
<keyword evidence="3 6" id="KW-0862">Zinc</keyword>
<protein>
    <recommendedName>
        <fullName evidence="7">Carbonic anhydrase</fullName>
        <ecNumber evidence="7">4.2.1.1</ecNumber>
    </recommendedName>
    <alternativeName>
        <fullName evidence="7">Carbonate dehydratase</fullName>
    </alternativeName>
</protein>
<sequence>MKGIEPILENNRKWVDKQRAADPQFFERLADGQKPRYLFIGCSDSRVPASAITGTGPGEMFVHRNIANMVINTDFNLLSVLQYAVEVLGVQDIMVVGHYGCGGVAAAATNKQYGLIDGWLTNIRDVIRVHETEFLRIKDEEQRLRRLVELNVIEQVRNLAKTSIIQNAWKTANPPRLHGLVYDIKEGLLKDLEVEGGLVGELDHIYGTKSNNAHAEKVVEEQVGEDVIEKLPSLQIDQEESKNHKKSEEKKLHKVS</sequence>
<dbReference type="EMBL" id="FYEW01000001">
    <property type="protein sequence ID" value="SNC66412.1"/>
    <property type="molecule type" value="Genomic_DNA"/>
</dbReference>
<keyword evidence="4 7" id="KW-0456">Lyase</keyword>
<dbReference type="EC" id="4.2.1.1" evidence="7"/>
<dbReference type="SUPFAM" id="SSF53056">
    <property type="entry name" value="beta-carbonic anhydrase, cab"/>
    <property type="match status" value="1"/>
</dbReference>
<comment type="function">
    <text evidence="7">Reversible hydration of carbon dioxide.</text>
</comment>
<feature type="region of interest" description="Disordered" evidence="8">
    <location>
        <begin position="234"/>
        <end position="256"/>
    </location>
</feature>
<dbReference type="RefSeq" id="WP_245815309.1">
    <property type="nucleotide sequence ID" value="NZ_FYEW01000001.1"/>
</dbReference>
<evidence type="ECO:0000313" key="9">
    <source>
        <dbReference type="EMBL" id="SNC66412.1"/>
    </source>
</evidence>
<dbReference type="GO" id="GO:0008270">
    <property type="term" value="F:zinc ion binding"/>
    <property type="evidence" value="ECO:0007669"/>
    <property type="project" value="UniProtKB-UniRule"/>
</dbReference>
<dbReference type="FunFam" id="3.40.1050.10:FF:000001">
    <property type="entry name" value="Carbonic anhydrase"/>
    <property type="match status" value="1"/>
</dbReference>
<proteinExistence type="inferred from homology"/>
<evidence type="ECO:0000256" key="1">
    <source>
        <dbReference type="ARBA" id="ARBA00006217"/>
    </source>
</evidence>
<feature type="binding site" evidence="6">
    <location>
        <position position="101"/>
    </location>
    <ligand>
        <name>Zn(2+)</name>
        <dbReference type="ChEBI" id="CHEBI:29105"/>
    </ligand>
</feature>
<dbReference type="GO" id="GO:0004089">
    <property type="term" value="F:carbonate dehydratase activity"/>
    <property type="evidence" value="ECO:0007669"/>
    <property type="project" value="UniProtKB-UniRule"/>
</dbReference>
<evidence type="ECO:0000256" key="4">
    <source>
        <dbReference type="ARBA" id="ARBA00023239"/>
    </source>
</evidence>
<accession>A0A212TK82</accession>
<dbReference type="PANTHER" id="PTHR11002">
    <property type="entry name" value="CARBONIC ANHYDRASE"/>
    <property type="match status" value="1"/>
</dbReference>
<dbReference type="PROSITE" id="PS00705">
    <property type="entry name" value="PROK_CO2_ANHYDRASE_2"/>
    <property type="match status" value="1"/>
</dbReference>
<feature type="binding site" evidence="6">
    <location>
        <position position="44"/>
    </location>
    <ligand>
        <name>Zn(2+)</name>
        <dbReference type="ChEBI" id="CHEBI:29105"/>
    </ligand>
</feature>
<comment type="similarity">
    <text evidence="1 7">Belongs to the beta-class carbonic anhydrase family.</text>
</comment>
<dbReference type="InterPro" id="IPR001765">
    <property type="entry name" value="Carbonic_anhydrase"/>
</dbReference>
<dbReference type="InterPro" id="IPR036874">
    <property type="entry name" value="Carbonic_anhydrase_sf"/>
</dbReference>
<evidence type="ECO:0000256" key="6">
    <source>
        <dbReference type="PIRSR" id="PIRSR601765-1"/>
    </source>
</evidence>
<dbReference type="Proteomes" id="UP000198131">
    <property type="component" value="Unassembled WGS sequence"/>
</dbReference>
<dbReference type="CDD" id="cd00883">
    <property type="entry name" value="beta_CA_cladeA"/>
    <property type="match status" value="1"/>
</dbReference>
<organism evidence="9 10">
    <name type="scientific">Hymenobacter gelipurpurascens</name>
    <dbReference type="NCBI Taxonomy" id="89968"/>
    <lineage>
        <taxon>Bacteria</taxon>
        <taxon>Pseudomonadati</taxon>
        <taxon>Bacteroidota</taxon>
        <taxon>Cytophagia</taxon>
        <taxon>Cytophagales</taxon>
        <taxon>Hymenobacteraceae</taxon>
        <taxon>Hymenobacter</taxon>
    </lineage>
</organism>
<evidence type="ECO:0000313" key="10">
    <source>
        <dbReference type="Proteomes" id="UP000198131"/>
    </source>
</evidence>
<evidence type="ECO:0000256" key="3">
    <source>
        <dbReference type="ARBA" id="ARBA00022833"/>
    </source>
</evidence>
<keyword evidence="2 6" id="KW-0479">Metal-binding</keyword>
<comment type="catalytic activity">
    <reaction evidence="5 7">
        <text>hydrogencarbonate + H(+) = CO2 + H2O</text>
        <dbReference type="Rhea" id="RHEA:10748"/>
        <dbReference type="ChEBI" id="CHEBI:15377"/>
        <dbReference type="ChEBI" id="CHEBI:15378"/>
        <dbReference type="ChEBI" id="CHEBI:16526"/>
        <dbReference type="ChEBI" id="CHEBI:17544"/>
        <dbReference type="EC" id="4.2.1.1"/>
    </reaction>
</comment>
<dbReference type="Pfam" id="PF00484">
    <property type="entry name" value="Pro_CA"/>
    <property type="match status" value="1"/>
</dbReference>
<dbReference type="Gene3D" id="3.40.1050.10">
    <property type="entry name" value="Carbonic anhydrase"/>
    <property type="match status" value="1"/>
</dbReference>
<evidence type="ECO:0000256" key="2">
    <source>
        <dbReference type="ARBA" id="ARBA00022723"/>
    </source>
</evidence>
<gene>
    <name evidence="9" type="ORF">SAMN06265337_1602</name>
</gene>
<reference evidence="10" key="1">
    <citation type="submission" date="2017-06" db="EMBL/GenBank/DDBJ databases">
        <authorList>
            <person name="Varghese N."/>
            <person name="Submissions S."/>
        </authorList>
    </citation>
    <scope>NUCLEOTIDE SEQUENCE [LARGE SCALE GENOMIC DNA]</scope>
    <source>
        <strain evidence="10">DSM 11116</strain>
    </source>
</reference>
<evidence type="ECO:0000256" key="5">
    <source>
        <dbReference type="ARBA" id="ARBA00048348"/>
    </source>
</evidence>
<dbReference type="InterPro" id="IPR015892">
    <property type="entry name" value="Carbonic_anhydrase_CS"/>
</dbReference>
<feature type="compositionally biased region" description="Basic and acidic residues" evidence="8">
    <location>
        <begin position="239"/>
        <end position="256"/>
    </location>
</feature>
<dbReference type="SMART" id="SM00947">
    <property type="entry name" value="Pro_CA"/>
    <property type="match status" value="1"/>
</dbReference>
<dbReference type="PANTHER" id="PTHR11002:SF76">
    <property type="entry name" value="CARBONIC ANHYDRASE"/>
    <property type="match status" value="1"/>
</dbReference>
<dbReference type="PROSITE" id="PS00704">
    <property type="entry name" value="PROK_CO2_ANHYDRASE_1"/>
    <property type="match status" value="1"/>
</dbReference>
<dbReference type="GO" id="GO:0015976">
    <property type="term" value="P:carbon utilization"/>
    <property type="evidence" value="ECO:0007669"/>
    <property type="project" value="InterPro"/>
</dbReference>
<evidence type="ECO:0000256" key="8">
    <source>
        <dbReference type="SAM" id="MobiDB-lite"/>
    </source>
</evidence>
<feature type="binding site" evidence="6">
    <location>
        <position position="98"/>
    </location>
    <ligand>
        <name>Zn(2+)</name>
        <dbReference type="ChEBI" id="CHEBI:29105"/>
    </ligand>
</feature>
<name>A0A212TK82_9BACT</name>
<feature type="binding site" evidence="6">
    <location>
        <position position="42"/>
    </location>
    <ligand>
        <name>Zn(2+)</name>
        <dbReference type="ChEBI" id="CHEBI:29105"/>
    </ligand>
</feature>